<keyword evidence="5 8" id="KW-0472">Membrane</keyword>
<dbReference type="GO" id="GO:0038023">
    <property type="term" value="F:signaling receptor activity"/>
    <property type="evidence" value="ECO:0007669"/>
    <property type="project" value="TreeGrafter"/>
</dbReference>
<keyword evidence="10" id="KW-1185">Reference proteome</keyword>
<dbReference type="PANTHER" id="PTHR20855:SF52">
    <property type="entry name" value="ADIPONECTIN RECEPTOR PROTEIN"/>
    <property type="match status" value="1"/>
</dbReference>
<organism evidence="9 10">
    <name type="scientific">Ophiocordyceps australis</name>
    <dbReference type="NCBI Taxonomy" id="1399860"/>
    <lineage>
        <taxon>Eukaryota</taxon>
        <taxon>Fungi</taxon>
        <taxon>Dikarya</taxon>
        <taxon>Ascomycota</taxon>
        <taxon>Pezizomycotina</taxon>
        <taxon>Sordariomycetes</taxon>
        <taxon>Hypocreomycetidae</taxon>
        <taxon>Hypocreales</taxon>
        <taxon>Ophiocordycipitaceae</taxon>
        <taxon>Ophiocordyceps</taxon>
    </lineage>
</organism>
<comment type="caution">
    <text evidence="9">The sequence shown here is derived from an EMBL/GenBank/DDBJ whole genome shotgun (WGS) entry which is preliminary data.</text>
</comment>
<dbReference type="GO" id="GO:0006882">
    <property type="term" value="P:intracellular zinc ion homeostasis"/>
    <property type="evidence" value="ECO:0007669"/>
    <property type="project" value="TreeGrafter"/>
</dbReference>
<accession>A0A2C5YPQ6</accession>
<feature type="binding site" evidence="6">
    <location>
        <position position="134"/>
    </location>
    <ligand>
        <name>Zn(2+)</name>
        <dbReference type="ChEBI" id="CHEBI:29105"/>
    </ligand>
</feature>
<evidence type="ECO:0000256" key="3">
    <source>
        <dbReference type="ARBA" id="ARBA00022692"/>
    </source>
</evidence>
<gene>
    <name evidence="9" type="ORF">CDD82_131</name>
</gene>
<protein>
    <submittedName>
        <fullName evidence="9">Uncharacterized protein</fullName>
    </submittedName>
</protein>
<evidence type="ECO:0000256" key="2">
    <source>
        <dbReference type="ARBA" id="ARBA00007018"/>
    </source>
</evidence>
<dbReference type="OrthoDB" id="529367at2759"/>
<keyword evidence="6" id="KW-0479">Metal-binding</keyword>
<evidence type="ECO:0000256" key="7">
    <source>
        <dbReference type="SAM" id="MobiDB-lite"/>
    </source>
</evidence>
<dbReference type="AlphaFoldDB" id="A0A2C5YPQ6"/>
<keyword evidence="3 8" id="KW-0812">Transmembrane</keyword>
<comment type="subcellular location">
    <subcellularLocation>
        <location evidence="1">Membrane</location>
        <topology evidence="1">Multi-pass membrane protein</topology>
    </subcellularLocation>
</comment>
<dbReference type="GO" id="GO:0016020">
    <property type="term" value="C:membrane"/>
    <property type="evidence" value="ECO:0007669"/>
    <property type="project" value="UniProtKB-SubCell"/>
</dbReference>
<dbReference type="InterPro" id="IPR004254">
    <property type="entry name" value="AdipoR/HlyIII-related"/>
</dbReference>
<evidence type="ECO:0000256" key="4">
    <source>
        <dbReference type="ARBA" id="ARBA00022989"/>
    </source>
</evidence>
<dbReference type="EMBL" id="NJEU01001017">
    <property type="protein sequence ID" value="PHH69004.1"/>
    <property type="molecule type" value="Genomic_DNA"/>
</dbReference>
<evidence type="ECO:0000256" key="1">
    <source>
        <dbReference type="ARBA" id="ARBA00004141"/>
    </source>
</evidence>
<dbReference type="Pfam" id="PF03006">
    <property type="entry name" value="HlyIII"/>
    <property type="match status" value="1"/>
</dbReference>
<feature type="region of interest" description="Disordered" evidence="7">
    <location>
        <begin position="1"/>
        <end position="27"/>
    </location>
</feature>
<evidence type="ECO:0000313" key="10">
    <source>
        <dbReference type="Proteomes" id="UP000224854"/>
    </source>
</evidence>
<dbReference type="Proteomes" id="UP000224854">
    <property type="component" value="Unassembled WGS sequence"/>
</dbReference>
<feature type="transmembrane region" description="Helical" evidence="8">
    <location>
        <begin position="114"/>
        <end position="136"/>
    </location>
</feature>
<evidence type="ECO:0000256" key="8">
    <source>
        <dbReference type="SAM" id="Phobius"/>
    </source>
</evidence>
<sequence length="195" mass="21353">MTPWQPSAEVRQRRPLSSKAPTANKAQQHGLVAWDDLPRWRRDNAYIRSAYRPIRASYREAVSSLTYLHNESVNIWSHLLGAVAALALGLGGLYCYHSQRHAILVAPASSSDVLVFACFLGGAVVCLGMSATYHAVMDHSEAVARWGNKLDYTGIVALIVGSNVPALYYGLFCEPALFTAYLGLVSRLMASSIRL</sequence>
<evidence type="ECO:0000313" key="9">
    <source>
        <dbReference type="EMBL" id="PHH69004.1"/>
    </source>
</evidence>
<evidence type="ECO:0000256" key="5">
    <source>
        <dbReference type="ARBA" id="ARBA00023136"/>
    </source>
</evidence>
<keyword evidence="6" id="KW-0862">Zinc</keyword>
<evidence type="ECO:0000256" key="6">
    <source>
        <dbReference type="PIRSR" id="PIRSR604254-1"/>
    </source>
</evidence>
<feature type="transmembrane region" description="Helical" evidence="8">
    <location>
        <begin position="75"/>
        <end position="94"/>
    </location>
</feature>
<reference evidence="9 10" key="1">
    <citation type="submission" date="2017-06" db="EMBL/GenBank/DDBJ databases">
        <title>Ant-infecting Ophiocordyceps genomes reveal a high diversity of potential behavioral manipulation genes and a possible major role for enterotoxins.</title>
        <authorList>
            <person name="De Bekker C."/>
            <person name="Evans H.C."/>
            <person name="Brachmann A."/>
            <person name="Hughes D.P."/>
        </authorList>
    </citation>
    <scope>NUCLEOTIDE SEQUENCE [LARGE SCALE GENOMIC DNA]</scope>
    <source>
        <strain evidence="9 10">1348a</strain>
    </source>
</reference>
<keyword evidence="4 8" id="KW-1133">Transmembrane helix</keyword>
<comment type="similarity">
    <text evidence="2">Belongs to the ADIPOR family.</text>
</comment>
<proteinExistence type="inferred from homology"/>
<dbReference type="GO" id="GO:0046872">
    <property type="term" value="F:metal ion binding"/>
    <property type="evidence" value="ECO:0007669"/>
    <property type="project" value="UniProtKB-KW"/>
</dbReference>
<dbReference type="PANTHER" id="PTHR20855">
    <property type="entry name" value="ADIPOR/PROGESTIN RECEPTOR-RELATED"/>
    <property type="match status" value="1"/>
</dbReference>
<name>A0A2C5YPQ6_9HYPO</name>